<dbReference type="InterPro" id="IPR001094">
    <property type="entry name" value="Flavdoxin-like"/>
</dbReference>
<sequence length="1537" mass="170238">MAQVITAGEAVARIAYLSSDAVISVQPSLAADSEFSKFLRSYASRQASSIISQGTPEVHPVRHNADPLLDVYRRVRNGKITTVTTSSDVLVKSIPHLYRLAQYPVVIHVSLHPAGFPDYGDITSIRNTGFAFLQSTTLQEAQDLSLTAHALAIRSGRGVIHFFDAANTLQDQPIAHENREMVQDLLPVDLARQYQLSKSEESGIYVNEGHAPQRPVAAELSTSDATLPLQNGTSTDPSTRDISSASSSASDRKTSSSGASVAESATTIESQSKPTSSEDVDTICTAIWAQLHSHTGRQYTAFNYTGPPNAENALFLFGSDPGLFSAEFDAATPADFFSRVGLITPVLYRPWLTERLSDCIPKSIKRIAVAEQIKRKTTKWGPVLLDVLMSLKSSTQGGASPAIVGYQLGYIEYTTITQALSGIFQNLTSKSPIQNLEIGAHEGPRLSLAGSQKEFELKQPELENAYMKILDQIFGQRLYIANALKSNNAGISDSIKSSPEFGFGSLLARKEHRKRFITEVEALAKSRDFTTDAPQKWLSQWALVAEEGDKVNNVAPEVISRLSNDGSPAASKLLSSKGLFFNESQWLVGSDAWSYDLGNSGVHHVLASGENVNMLIIDSTPYSERAAADAARRKKDIGLYAMNFGNAYVASTAVYSSYTQVLQAMMEAEQFKGPSVVLAYLPYDSENDSPIKALQETKKAVDLGYWPLYRWDPTAEDRNEENFKLDSVRIKEELKAFLARDNRLTQLMRRHPQFHANLSESYGSEVRKVQKRKAKDAYEALLEGLQGAPMTILFASDNGNAENLSKRLANRGKARGLKTLAMAMDDYPLEDLNTEENVVLITSTAGQGEFPQNGRNFWEGVKNSTDLDLAGVNFTVFALGDSHYWPRKEDKHYYNKPGKDIFARMITLGAKQVVDIGLGDDQDPDGYQTGYAEWEPKLWDAMGVGNVEGLPEEPPPMTNEDIKIQSNYLRGTIEEGLQDESTGAISAADQQLTKFHGTYMQDDRDLRDERKAQGLEPAYSFMIRCRLPGGVATPQQWVQMDDISTSLGNETMKLTTRQTFQFHGIVKAKLKPAMQAINRALMTTIAACGDVNRNVMCSSLPQHSALHEQAHAAAKKISDHLLPSTTAYHEIWLKGMEGEKDIQVAGDAVQNLAGRLDDSEPMYGPVYLPRKFKITIAVPPHNDTDVYAHDIGLIAIKDDKGELAGFNVLAGGGMGATHNMKKTYPQVGRMFGYADKSQVHVVCEKIMLVQRDNGDRKNRKHARLKYTIDDMGVDVFKGKVEELWGEKFQEPKPFKFESNIDTFGWLKDERGMNHFTMFIENGRIEDTADFKMKTGLREIAKVHKGEFRLTGNQHLILSNVKEEELPTMKEMLAKYKLDNTNFSGLRLSSSACVAFPTCGLAMAESERYLPELVTKLEGVLEENGMRQDSIVMRMTGCPNGCARPWLAEVAFVGKAYGAYNMYLGGGYHGNRLNKLYRSSIKEEEILEIMKPVLKRYALERKDGERFGDFVVRIGMIAATTDGTNFHENTGEAEEDDE</sequence>
<evidence type="ECO:0000256" key="8">
    <source>
        <dbReference type="ARBA" id="ARBA00022490"/>
    </source>
</evidence>
<dbReference type="PROSITE" id="PS00365">
    <property type="entry name" value="NIR_SIR"/>
    <property type="match status" value="1"/>
</dbReference>
<dbReference type="InterPro" id="IPR008254">
    <property type="entry name" value="Flavodoxin/NO_synth"/>
</dbReference>
<dbReference type="PANTHER" id="PTHR11493:SF47">
    <property type="entry name" value="SULFITE REDUCTASE [NADPH] SUBUNIT BETA"/>
    <property type="match status" value="1"/>
</dbReference>
<dbReference type="InterPro" id="IPR036136">
    <property type="entry name" value="Nit/Sulf_reduc_fer-like_dom_sf"/>
</dbReference>
<name>A0AAI8YU23_9PEZI</name>
<dbReference type="GO" id="GO:0004783">
    <property type="term" value="F:sulfite reductase (NADPH) activity"/>
    <property type="evidence" value="ECO:0007669"/>
    <property type="project" value="UniProtKB-EC"/>
</dbReference>
<keyword evidence="9" id="KW-0028">Amino-acid biosynthesis</keyword>
<comment type="subunit">
    <text evidence="19">Alpha(2)-beta(2). The alpha component is a flavoprotein, the beta component is a hemoprotein.</text>
</comment>
<dbReference type="InterPro" id="IPR045854">
    <property type="entry name" value="NO2/SO3_Rdtase_4Fe4S_sf"/>
</dbReference>
<dbReference type="SUPFAM" id="SSF52218">
    <property type="entry name" value="Flavoproteins"/>
    <property type="match status" value="1"/>
</dbReference>
<dbReference type="GO" id="GO:0051539">
    <property type="term" value="F:4 iron, 4 sulfur cluster binding"/>
    <property type="evidence" value="ECO:0007669"/>
    <property type="project" value="UniProtKB-KW"/>
</dbReference>
<dbReference type="Pfam" id="PF01077">
    <property type="entry name" value="NIR_SIR"/>
    <property type="match status" value="1"/>
</dbReference>
<dbReference type="InterPro" id="IPR006067">
    <property type="entry name" value="NO2/SO3_Rdtase_4Fe4S_dom"/>
</dbReference>
<dbReference type="InterPro" id="IPR006066">
    <property type="entry name" value="NO2/SO3_Rdtase_FeS/sirohaem_BS"/>
</dbReference>
<proteinExistence type="inferred from homology"/>
<evidence type="ECO:0000256" key="5">
    <source>
        <dbReference type="ARBA" id="ARBA00010429"/>
    </source>
</evidence>
<dbReference type="InterPro" id="IPR029039">
    <property type="entry name" value="Flavoprotein-like_sf"/>
</dbReference>
<feature type="domain" description="Flavodoxin-like" evidence="22">
    <location>
        <begin position="790"/>
        <end position="939"/>
    </location>
</feature>
<evidence type="ECO:0000313" key="23">
    <source>
        <dbReference type="EMBL" id="CAK3871831.1"/>
    </source>
</evidence>
<evidence type="ECO:0000256" key="6">
    <source>
        <dbReference type="ARBA" id="ARBA00012604"/>
    </source>
</evidence>
<keyword evidence="16" id="KW-0198">Cysteine biosynthesis</keyword>
<evidence type="ECO:0000256" key="21">
    <source>
        <dbReference type="SAM" id="MobiDB-lite"/>
    </source>
</evidence>
<keyword evidence="24" id="KW-1185">Reference proteome</keyword>
<dbReference type="GO" id="GO:0046872">
    <property type="term" value="F:metal ion binding"/>
    <property type="evidence" value="ECO:0007669"/>
    <property type="project" value="UniProtKB-KW"/>
</dbReference>
<accession>A0AAI8YU23</accession>
<evidence type="ECO:0000256" key="19">
    <source>
        <dbReference type="ARBA" id="ARBA00063391"/>
    </source>
</evidence>
<evidence type="ECO:0000259" key="22">
    <source>
        <dbReference type="PROSITE" id="PS50902"/>
    </source>
</evidence>
<dbReference type="Gene3D" id="3.30.413.10">
    <property type="entry name" value="Sulfite Reductase Hemoprotein, domain 1"/>
    <property type="match status" value="2"/>
</dbReference>
<comment type="catalytic activity">
    <reaction evidence="17">
        <text>hydrogen sulfide + 3 NADP(+) + 3 H2O = sulfite + 3 NADPH + 4 H(+)</text>
        <dbReference type="Rhea" id="RHEA:13801"/>
        <dbReference type="ChEBI" id="CHEBI:15377"/>
        <dbReference type="ChEBI" id="CHEBI:15378"/>
        <dbReference type="ChEBI" id="CHEBI:17359"/>
        <dbReference type="ChEBI" id="CHEBI:29919"/>
        <dbReference type="ChEBI" id="CHEBI:57783"/>
        <dbReference type="ChEBI" id="CHEBI:58349"/>
        <dbReference type="EC" id="1.8.1.2"/>
    </reaction>
</comment>
<evidence type="ECO:0000256" key="17">
    <source>
        <dbReference type="ARBA" id="ARBA00052219"/>
    </source>
</evidence>
<evidence type="ECO:0000256" key="7">
    <source>
        <dbReference type="ARBA" id="ARBA00022485"/>
    </source>
</evidence>
<dbReference type="FunFam" id="3.40.50.970:FF:000051">
    <property type="entry name" value="Sulfite reductase beta subunit"/>
    <property type="match status" value="1"/>
</dbReference>
<dbReference type="SUPFAM" id="SSF56014">
    <property type="entry name" value="Nitrite and sulphite reductase 4Fe-4S domain-like"/>
    <property type="match status" value="2"/>
</dbReference>
<dbReference type="SUPFAM" id="SSF52518">
    <property type="entry name" value="Thiamin diphosphate-binding fold (THDP-binding)"/>
    <property type="match status" value="2"/>
</dbReference>
<evidence type="ECO:0000256" key="18">
    <source>
        <dbReference type="ARBA" id="ARBA00057613"/>
    </source>
</evidence>
<evidence type="ECO:0000256" key="9">
    <source>
        <dbReference type="ARBA" id="ARBA00022605"/>
    </source>
</evidence>
<dbReference type="SUPFAM" id="SSF52922">
    <property type="entry name" value="TK C-terminal domain-like"/>
    <property type="match status" value="1"/>
</dbReference>
<dbReference type="PRINTS" id="PR00369">
    <property type="entry name" value="FLAVODOXIN"/>
</dbReference>
<dbReference type="Gene3D" id="3.40.50.920">
    <property type="match status" value="1"/>
</dbReference>
<dbReference type="EMBL" id="CAVMBE010000008">
    <property type="protein sequence ID" value="CAK3871831.1"/>
    <property type="molecule type" value="Genomic_DNA"/>
</dbReference>
<comment type="function">
    <text evidence="18">Catalyzes the reduction of sulfite to sulfide, one of several activities required for the biosynthesis of L-cysteine from sulfate.</text>
</comment>
<dbReference type="PANTHER" id="PTHR11493">
    <property type="entry name" value="SULFITE REDUCTASE [NADPH] SUBUNIT BETA-RELATED"/>
    <property type="match status" value="1"/>
</dbReference>
<evidence type="ECO:0000256" key="15">
    <source>
        <dbReference type="ARBA" id="ARBA00023014"/>
    </source>
</evidence>
<dbReference type="InterPro" id="IPR011786">
    <property type="entry name" value="CysI"/>
</dbReference>
<comment type="caution">
    <text evidence="23">The sequence shown here is derived from an EMBL/GenBank/DDBJ whole genome shotgun (WGS) entry which is preliminary data.</text>
</comment>
<dbReference type="Proteomes" id="UP001296104">
    <property type="component" value="Unassembled WGS sequence"/>
</dbReference>
<dbReference type="GO" id="GO:0050311">
    <property type="term" value="F:sulfite reductase (ferredoxin) activity"/>
    <property type="evidence" value="ECO:0007669"/>
    <property type="project" value="TreeGrafter"/>
</dbReference>
<keyword evidence="8" id="KW-0963">Cytoplasm</keyword>
<dbReference type="InterPro" id="IPR045169">
    <property type="entry name" value="NO2/SO3_Rdtase_4Fe4S_prot"/>
</dbReference>
<evidence type="ECO:0000256" key="1">
    <source>
        <dbReference type="ARBA" id="ARBA00001929"/>
    </source>
</evidence>
<keyword evidence="15" id="KW-0411">Iron-sulfur</keyword>
<evidence type="ECO:0000256" key="2">
    <source>
        <dbReference type="ARBA" id="ARBA00001966"/>
    </source>
</evidence>
<evidence type="ECO:0000256" key="14">
    <source>
        <dbReference type="ARBA" id="ARBA00023004"/>
    </source>
</evidence>
<evidence type="ECO:0000256" key="10">
    <source>
        <dbReference type="ARBA" id="ARBA00022617"/>
    </source>
</evidence>
<keyword evidence="10" id="KW-0349">Heme</keyword>
<dbReference type="GO" id="GO:0005737">
    <property type="term" value="C:cytoplasm"/>
    <property type="evidence" value="ECO:0007669"/>
    <property type="project" value="UniProtKB-SubCell"/>
</dbReference>
<keyword evidence="12" id="KW-0521">NADP</keyword>
<dbReference type="InterPro" id="IPR029061">
    <property type="entry name" value="THDP-binding"/>
</dbReference>
<reference evidence="23" key="1">
    <citation type="submission" date="2023-11" db="EMBL/GenBank/DDBJ databases">
        <authorList>
            <person name="Alioto T."/>
            <person name="Alioto T."/>
            <person name="Gomez Garrido J."/>
        </authorList>
    </citation>
    <scope>NUCLEOTIDE SEQUENCE</scope>
</reference>
<evidence type="ECO:0000256" key="12">
    <source>
        <dbReference type="ARBA" id="ARBA00022857"/>
    </source>
</evidence>
<comment type="pathway">
    <text evidence="4">Sulfur metabolism; hydrogen sulfide biosynthesis; hydrogen sulfide from sulfite (NADPH route): step 1/1.</text>
</comment>
<dbReference type="CDD" id="cd07034">
    <property type="entry name" value="TPP_PYR_PFOR_IOR-alpha_like"/>
    <property type="match status" value="1"/>
</dbReference>
<dbReference type="FunFam" id="3.40.50.920:FF:000007">
    <property type="entry name" value="Pyruvate:ferredoxin (Flavodoxin) oxidoreductase"/>
    <property type="match status" value="1"/>
</dbReference>
<dbReference type="GO" id="GO:0050661">
    <property type="term" value="F:NADP binding"/>
    <property type="evidence" value="ECO:0007669"/>
    <property type="project" value="InterPro"/>
</dbReference>
<evidence type="ECO:0000256" key="13">
    <source>
        <dbReference type="ARBA" id="ARBA00023002"/>
    </source>
</evidence>
<dbReference type="NCBIfam" id="NF010029">
    <property type="entry name" value="PRK13504.1"/>
    <property type="match status" value="1"/>
</dbReference>
<comment type="subcellular location">
    <subcellularLocation>
        <location evidence="3">Cytoplasm</location>
    </subcellularLocation>
</comment>
<feature type="region of interest" description="Disordered" evidence="21">
    <location>
        <begin position="215"/>
        <end position="276"/>
    </location>
</feature>
<comment type="cofactor">
    <cofactor evidence="1">
        <name>siroheme</name>
        <dbReference type="ChEBI" id="CHEBI:60052"/>
    </cofactor>
</comment>
<dbReference type="FunFam" id="3.30.413.10:FF:000003">
    <property type="entry name" value="Sulfite reductase [NADPH] hemoprotein beta-component"/>
    <property type="match status" value="1"/>
</dbReference>
<evidence type="ECO:0000256" key="16">
    <source>
        <dbReference type="ARBA" id="ARBA00023192"/>
    </source>
</evidence>
<dbReference type="GO" id="GO:0000103">
    <property type="term" value="P:sulfate assimilation"/>
    <property type="evidence" value="ECO:0007669"/>
    <property type="project" value="TreeGrafter"/>
</dbReference>
<dbReference type="GO" id="GO:0020037">
    <property type="term" value="F:heme binding"/>
    <property type="evidence" value="ECO:0007669"/>
    <property type="project" value="InterPro"/>
</dbReference>
<dbReference type="Pfam" id="PF03460">
    <property type="entry name" value="NIR_SIR_ferr"/>
    <property type="match status" value="2"/>
</dbReference>
<evidence type="ECO:0000256" key="4">
    <source>
        <dbReference type="ARBA" id="ARBA00004774"/>
    </source>
</evidence>
<dbReference type="FunFam" id="3.40.50.360:FF:000016">
    <property type="entry name" value="Sulfite reductase subunit beta"/>
    <property type="match status" value="1"/>
</dbReference>
<dbReference type="GO" id="GO:0019344">
    <property type="term" value="P:cysteine biosynthetic process"/>
    <property type="evidence" value="ECO:0007669"/>
    <property type="project" value="UniProtKB-KW"/>
</dbReference>
<evidence type="ECO:0000256" key="20">
    <source>
        <dbReference type="ARBA" id="ARBA00067595"/>
    </source>
</evidence>
<dbReference type="Pfam" id="PF00258">
    <property type="entry name" value="Flavodoxin_1"/>
    <property type="match status" value="1"/>
</dbReference>
<dbReference type="PROSITE" id="PS50902">
    <property type="entry name" value="FLAVODOXIN_LIKE"/>
    <property type="match status" value="1"/>
</dbReference>
<dbReference type="InterPro" id="IPR002880">
    <property type="entry name" value="Pyrv_Fd/Flavodoxin_OxRdtase_N"/>
</dbReference>
<organism evidence="23 24">
    <name type="scientific">Lecanosticta acicola</name>
    <dbReference type="NCBI Taxonomy" id="111012"/>
    <lineage>
        <taxon>Eukaryota</taxon>
        <taxon>Fungi</taxon>
        <taxon>Dikarya</taxon>
        <taxon>Ascomycota</taxon>
        <taxon>Pezizomycotina</taxon>
        <taxon>Dothideomycetes</taxon>
        <taxon>Dothideomycetidae</taxon>
        <taxon>Mycosphaerellales</taxon>
        <taxon>Mycosphaerellaceae</taxon>
        <taxon>Lecanosticta</taxon>
    </lineage>
</organism>
<dbReference type="HAMAP" id="MF_01540">
    <property type="entry name" value="CysI"/>
    <property type="match status" value="1"/>
</dbReference>
<protein>
    <recommendedName>
        <fullName evidence="20">Sulfite reductase [NADPH] subunit beta</fullName>
        <ecNumber evidence="6">1.8.1.2</ecNumber>
    </recommendedName>
</protein>
<dbReference type="InterPro" id="IPR005117">
    <property type="entry name" value="NiRdtase/SiRdtase_haem-b_fer"/>
</dbReference>
<feature type="compositionally biased region" description="Polar residues" evidence="21">
    <location>
        <begin position="220"/>
        <end position="237"/>
    </location>
</feature>
<evidence type="ECO:0000313" key="24">
    <source>
        <dbReference type="Proteomes" id="UP001296104"/>
    </source>
</evidence>
<dbReference type="Gene3D" id="3.40.50.360">
    <property type="match status" value="1"/>
</dbReference>
<dbReference type="GO" id="GO:0010181">
    <property type="term" value="F:FMN binding"/>
    <property type="evidence" value="ECO:0007669"/>
    <property type="project" value="InterPro"/>
</dbReference>
<gene>
    <name evidence="23" type="ORF">LECACI_7A001998</name>
</gene>
<evidence type="ECO:0000256" key="3">
    <source>
        <dbReference type="ARBA" id="ARBA00004496"/>
    </source>
</evidence>
<dbReference type="FunFam" id="3.90.480.20:FF:000012">
    <property type="entry name" value="Sulfite reductase beta subunit"/>
    <property type="match status" value="1"/>
</dbReference>
<dbReference type="Pfam" id="PF01855">
    <property type="entry name" value="POR_N"/>
    <property type="match status" value="1"/>
</dbReference>
<dbReference type="FunFam" id="3.30.413.10:FF:000004">
    <property type="entry name" value="Sulfite reductase [NADPH] hemoprotein beta-component"/>
    <property type="match status" value="1"/>
</dbReference>
<dbReference type="Gene3D" id="3.40.50.970">
    <property type="match status" value="2"/>
</dbReference>
<dbReference type="InterPro" id="IPR009014">
    <property type="entry name" value="Transketo_C/PFOR_II"/>
</dbReference>
<dbReference type="EC" id="1.8.1.2" evidence="6"/>
<comment type="cofactor">
    <cofactor evidence="2">
        <name>[4Fe-4S] cluster</name>
        <dbReference type="ChEBI" id="CHEBI:49883"/>
    </cofactor>
</comment>
<keyword evidence="11" id="KW-0479">Metal-binding</keyword>
<dbReference type="Gene3D" id="3.90.480.20">
    <property type="match status" value="1"/>
</dbReference>
<evidence type="ECO:0000256" key="11">
    <source>
        <dbReference type="ARBA" id="ARBA00022723"/>
    </source>
</evidence>
<dbReference type="GO" id="GO:0009337">
    <property type="term" value="C:sulfite reductase complex (NADPH)"/>
    <property type="evidence" value="ECO:0007669"/>
    <property type="project" value="InterPro"/>
</dbReference>
<dbReference type="SUPFAM" id="SSF55124">
    <property type="entry name" value="Nitrite/Sulfite reductase N-terminal domain-like"/>
    <property type="match status" value="2"/>
</dbReference>
<feature type="compositionally biased region" description="Polar residues" evidence="21">
    <location>
        <begin position="263"/>
        <end position="276"/>
    </location>
</feature>
<keyword evidence="7" id="KW-0004">4Fe-4S</keyword>
<keyword evidence="14" id="KW-0408">Iron</keyword>
<comment type="similarity">
    <text evidence="5">Belongs to the nitrite and sulfite reductase 4Fe-4S domain family.</text>
</comment>
<keyword evidence="13" id="KW-0560">Oxidoreductase</keyword>
<feature type="compositionally biased region" description="Low complexity" evidence="21">
    <location>
        <begin position="240"/>
        <end position="260"/>
    </location>
</feature>
<dbReference type="PRINTS" id="PR00397">
    <property type="entry name" value="SIROHAEM"/>
</dbReference>